<reference evidence="1 2" key="1">
    <citation type="submission" date="2023-06" db="EMBL/GenBank/DDBJ databases">
        <title>Sporosarcina sp. nov., isolated from Korean tranditional fermented seafood 'Jeotgal'.</title>
        <authorList>
            <person name="Yang A.I."/>
            <person name="Shin N.-R."/>
        </authorList>
    </citation>
    <scope>NUCLEOTIDE SEQUENCE [LARGE SCALE GENOMIC DNA]</scope>
    <source>
        <strain evidence="1 2">T2O-4</strain>
    </source>
</reference>
<evidence type="ECO:0000313" key="2">
    <source>
        <dbReference type="Proteomes" id="UP001303902"/>
    </source>
</evidence>
<accession>A0ABZ0L7L0</accession>
<organism evidence="1 2">
    <name type="scientific">Sporosarcina oncorhynchi</name>
    <dbReference type="NCBI Taxonomy" id="3056444"/>
    <lineage>
        <taxon>Bacteria</taxon>
        <taxon>Bacillati</taxon>
        <taxon>Bacillota</taxon>
        <taxon>Bacilli</taxon>
        <taxon>Bacillales</taxon>
        <taxon>Caryophanaceae</taxon>
        <taxon>Sporosarcina</taxon>
    </lineage>
</organism>
<gene>
    <name evidence="1" type="ORF">QWT69_03240</name>
</gene>
<evidence type="ECO:0000313" key="1">
    <source>
        <dbReference type="EMBL" id="WOV88154.1"/>
    </source>
</evidence>
<dbReference type="Proteomes" id="UP001303902">
    <property type="component" value="Chromosome"/>
</dbReference>
<dbReference type="EMBL" id="CP129118">
    <property type="protein sequence ID" value="WOV88154.1"/>
    <property type="molecule type" value="Genomic_DNA"/>
</dbReference>
<dbReference type="RefSeq" id="WP_317968918.1">
    <property type="nucleotide sequence ID" value="NZ_CP129118.1"/>
</dbReference>
<name>A0ABZ0L7L0_9BACL</name>
<keyword evidence="2" id="KW-1185">Reference proteome</keyword>
<sequence length="73" mass="8435">MQNEREEYYINVLKNSLMSNWAVARSTELSVILEDCKGKIDMDPSITSQEKAEHQQDLNEAYRKVVEELVGCN</sequence>
<protein>
    <submittedName>
        <fullName evidence="1">Uncharacterized protein</fullName>
    </submittedName>
</protein>
<proteinExistence type="predicted"/>